<evidence type="ECO:0000313" key="7">
    <source>
        <dbReference type="Proteomes" id="UP000467840"/>
    </source>
</evidence>
<keyword evidence="1" id="KW-0479">Metal-binding</keyword>
<organism evidence="6 7">
    <name type="scientific">Hevea brasiliensis</name>
    <name type="common">Para rubber tree</name>
    <name type="synonym">Siphonia brasiliensis</name>
    <dbReference type="NCBI Taxonomy" id="3981"/>
    <lineage>
        <taxon>Eukaryota</taxon>
        <taxon>Viridiplantae</taxon>
        <taxon>Streptophyta</taxon>
        <taxon>Embryophyta</taxon>
        <taxon>Tracheophyta</taxon>
        <taxon>Spermatophyta</taxon>
        <taxon>Magnoliopsida</taxon>
        <taxon>eudicotyledons</taxon>
        <taxon>Gunneridae</taxon>
        <taxon>Pentapetalae</taxon>
        <taxon>rosids</taxon>
        <taxon>fabids</taxon>
        <taxon>Malpighiales</taxon>
        <taxon>Euphorbiaceae</taxon>
        <taxon>Crotonoideae</taxon>
        <taxon>Micrandreae</taxon>
        <taxon>Hevea</taxon>
    </lineage>
</organism>
<protein>
    <recommendedName>
        <fullName evidence="5">Phorbol-ester/DAG-type domain-containing protein</fullName>
    </recommendedName>
</protein>
<keyword evidence="4" id="KW-0175">Coiled coil</keyword>
<dbReference type="Proteomes" id="UP000467840">
    <property type="component" value="Chromosome 7"/>
</dbReference>
<gene>
    <name evidence="6" type="ORF">GH714_005558</name>
</gene>
<keyword evidence="3" id="KW-0862">Zinc</keyword>
<evidence type="ECO:0000256" key="3">
    <source>
        <dbReference type="ARBA" id="ARBA00022833"/>
    </source>
</evidence>
<dbReference type="GO" id="GO:0046872">
    <property type="term" value="F:metal ion binding"/>
    <property type="evidence" value="ECO:0007669"/>
    <property type="project" value="UniProtKB-KW"/>
</dbReference>
<dbReference type="EMBL" id="JAAGAX010000013">
    <property type="protein sequence ID" value="KAF2293901.1"/>
    <property type="molecule type" value="Genomic_DNA"/>
</dbReference>
<reference evidence="6 7" key="1">
    <citation type="journal article" date="2020" name="Mol. Plant">
        <title>The Chromosome-Based Rubber Tree Genome Provides New Insights into Spurge Genome Evolution and Rubber Biosynthesis.</title>
        <authorList>
            <person name="Liu J."/>
            <person name="Shi C."/>
            <person name="Shi C.C."/>
            <person name="Li W."/>
            <person name="Zhang Q.J."/>
            <person name="Zhang Y."/>
            <person name="Li K."/>
            <person name="Lu H.F."/>
            <person name="Shi C."/>
            <person name="Zhu S.T."/>
            <person name="Xiao Z.Y."/>
            <person name="Nan H."/>
            <person name="Yue Y."/>
            <person name="Zhu X.G."/>
            <person name="Wu Y."/>
            <person name="Hong X.N."/>
            <person name="Fan G.Y."/>
            <person name="Tong Y."/>
            <person name="Zhang D."/>
            <person name="Mao C.L."/>
            <person name="Liu Y.L."/>
            <person name="Hao S.J."/>
            <person name="Liu W.Q."/>
            <person name="Lv M.Q."/>
            <person name="Zhang H.B."/>
            <person name="Liu Y."/>
            <person name="Hu-Tang G.R."/>
            <person name="Wang J.P."/>
            <person name="Wang J.H."/>
            <person name="Sun Y.H."/>
            <person name="Ni S.B."/>
            <person name="Chen W.B."/>
            <person name="Zhang X.C."/>
            <person name="Jiao Y.N."/>
            <person name="Eichler E.E."/>
            <person name="Li G.H."/>
            <person name="Liu X."/>
            <person name="Gao L.Z."/>
        </authorList>
    </citation>
    <scope>NUCLEOTIDE SEQUENCE [LARGE SCALE GENOMIC DNA]</scope>
    <source>
        <strain evidence="7">cv. GT1</strain>
        <tissue evidence="6">Leaf</tissue>
    </source>
</reference>
<dbReference type="InterPro" id="IPR004146">
    <property type="entry name" value="DC1"/>
</dbReference>
<feature type="domain" description="Phorbol-ester/DAG-type" evidence="5">
    <location>
        <begin position="120"/>
        <end position="177"/>
    </location>
</feature>
<proteinExistence type="predicted"/>
<dbReference type="InterPro" id="IPR002219">
    <property type="entry name" value="PKC_DAG/PE"/>
</dbReference>
<sequence>MEIQHFLHNHPLKFYENSDFDDLDCSGCGNSLSVQTYGCVGCEFFLHKSCAKLPREIQHFFHPCTLFLRIGSYVCNACYSNHSRTFGYRCKRCDFDLDVDCARLSTMKSEGDEDQIQHYSHRHPLKFLAKMGDEVLCQICEKVCSDNVYNCRPCNFYIHKSCKDMLPQKLQVFFHPCQLVLLTTPSYYCDACEKDSSGLTFRCGKCYFQLCVKCFRSSSASKSEGKQIEHFMREMEIQHFLHEHTLKLYKNSDFDDLDCSGCGNSLSVQTYGCVGCEFFLHKSCAKLPREIQHFFHPCTLFLRIGSYVCNACYSNHSRTFGYRCKRCDFDLDVDCARLSTMKSEGDEDQIQHYSHRHPLKFLAKMGDEVLCQICEKVMASLKGKRGNVELRIVGRYISSKMISKELAIEETEQNEIVKDASKSKYIESMAVLFDDILVSLEAAERKQLDDIEEAIRKGIETNITSLESSSEYTSSFAYSEEAFKRFMDRLDSVILDYQIPDFILEHEEFITFQDYLIPRTLIPTFQDLLSKNEDICAGSMLSPKAKSLIFYFLCGVIENMRATRIVDITDQKLGEWFACLKWVKYVGFKFQFIFEHMKYLAHAHFVVQARKRVEDFPVQLKQEIAQISQEIDKLKVKLRELEDQQEFYQRQEKSIRSSLTKQHCDVPSAIKWKPAADGLL</sequence>
<dbReference type="AlphaFoldDB" id="A0A6A6KXZ7"/>
<dbReference type="SUPFAM" id="SSF57889">
    <property type="entry name" value="Cysteine-rich domain"/>
    <property type="match status" value="4"/>
</dbReference>
<comment type="caution">
    <text evidence="6">The sequence shown here is derived from an EMBL/GenBank/DDBJ whole genome shotgun (WGS) entry which is preliminary data.</text>
</comment>
<feature type="coiled-coil region" evidence="4">
    <location>
        <begin position="624"/>
        <end position="658"/>
    </location>
</feature>
<dbReference type="PROSITE" id="PS50081">
    <property type="entry name" value="ZF_DAG_PE_2"/>
    <property type="match status" value="1"/>
</dbReference>
<evidence type="ECO:0000313" key="6">
    <source>
        <dbReference type="EMBL" id="KAF2293901.1"/>
    </source>
</evidence>
<keyword evidence="7" id="KW-1185">Reference proteome</keyword>
<dbReference type="Pfam" id="PF03107">
    <property type="entry name" value="C1_2"/>
    <property type="match status" value="5"/>
</dbReference>
<evidence type="ECO:0000256" key="4">
    <source>
        <dbReference type="SAM" id="Coils"/>
    </source>
</evidence>
<accession>A0A6A6KXZ7</accession>
<dbReference type="PANTHER" id="PTHR46288">
    <property type="entry name" value="PHORBOL-ESTER/DAG-TYPE DOMAIN-CONTAINING PROTEIN"/>
    <property type="match status" value="1"/>
</dbReference>
<dbReference type="PANTHER" id="PTHR46288:SF27">
    <property type="entry name" value="CYSTEINE_HISTIDINE-RICH C1 DOMAIN FAMILY PROTEIN"/>
    <property type="match status" value="1"/>
</dbReference>
<evidence type="ECO:0000256" key="1">
    <source>
        <dbReference type="ARBA" id="ARBA00022723"/>
    </source>
</evidence>
<name>A0A6A6KXZ7_HEVBR</name>
<evidence type="ECO:0000256" key="2">
    <source>
        <dbReference type="ARBA" id="ARBA00022737"/>
    </source>
</evidence>
<keyword evidence="2" id="KW-0677">Repeat</keyword>
<dbReference type="InterPro" id="IPR046349">
    <property type="entry name" value="C1-like_sf"/>
</dbReference>
<evidence type="ECO:0000259" key="5">
    <source>
        <dbReference type="PROSITE" id="PS50081"/>
    </source>
</evidence>